<dbReference type="EMBL" id="CAJNOJ010000056">
    <property type="protein sequence ID" value="CAF0982486.1"/>
    <property type="molecule type" value="Genomic_DNA"/>
</dbReference>
<feature type="compositionally biased region" description="Low complexity" evidence="1">
    <location>
        <begin position="401"/>
        <end position="412"/>
    </location>
</feature>
<feature type="compositionally biased region" description="Basic and acidic residues" evidence="1">
    <location>
        <begin position="779"/>
        <end position="808"/>
    </location>
</feature>
<feature type="compositionally biased region" description="Low complexity" evidence="1">
    <location>
        <begin position="313"/>
        <end position="336"/>
    </location>
</feature>
<feature type="compositionally biased region" description="Polar residues" evidence="1">
    <location>
        <begin position="413"/>
        <end position="439"/>
    </location>
</feature>
<feature type="region of interest" description="Disordered" evidence="1">
    <location>
        <begin position="379"/>
        <end position="502"/>
    </location>
</feature>
<evidence type="ECO:0000256" key="1">
    <source>
        <dbReference type="SAM" id="MobiDB-lite"/>
    </source>
</evidence>
<reference evidence="2" key="1">
    <citation type="submission" date="2021-02" db="EMBL/GenBank/DDBJ databases">
        <authorList>
            <person name="Nowell W R."/>
        </authorList>
    </citation>
    <scope>NUCLEOTIDE SEQUENCE</scope>
</reference>
<feature type="compositionally biased region" description="Low complexity" evidence="1">
    <location>
        <begin position="276"/>
        <end position="297"/>
    </location>
</feature>
<feature type="compositionally biased region" description="Polar residues" evidence="1">
    <location>
        <begin position="1238"/>
        <end position="1266"/>
    </location>
</feature>
<accession>A0A814FGD1</accession>
<feature type="compositionally biased region" description="Polar residues" evidence="1">
    <location>
        <begin position="147"/>
        <end position="156"/>
    </location>
</feature>
<dbReference type="InterPro" id="IPR033184">
    <property type="entry name" value="PRRC2"/>
</dbReference>
<feature type="compositionally biased region" description="Low complexity" evidence="1">
    <location>
        <begin position="528"/>
        <end position="539"/>
    </location>
</feature>
<feature type="compositionally biased region" description="Polar residues" evidence="1">
    <location>
        <begin position="1720"/>
        <end position="1733"/>
    </location>
</feature>
<feature type="compositionally biased region" description="Polar residues" evidence="1">
    <location>
        <begin position="1460"/>
        <end position="1478"/>
    </location>
</feature>
<dbReference type="Proteomes" id="UP000663852">
    <property type="component" value="Unassembled WGS sequence"/>
</dbReference>
<feature type="compositionally biased region" description="Low complexity" evidence="1">
    <location>
        <begin position="2125"/>
        <end position="2135"/>
    </location>
</feature>
<dbReference type="GO" id="GO:0030154">
    <property type="term" value="P:cell differentiation"/>
    <property type="evidence" value="ECO:0007669"/>
    <property type="project" value="TreeGrafter"/>
</dbReference>
<feature type="region of interest" description="Disordered" evidence="1">
    <location>
        <begin position="1500"/>
        <end position="1651"/>
    </location>
</feature>
<feature type="compositionally biased region" description="Polar residues" evidence="1">
    <location>
        <begin position="1771"/>
        <end position="1800"/>
    </location>
</feature>
<feature type="compositionally biased region" description="Polar residues" evidence="1">
    <location>
        <begin position="836"/>
        <end position="879"/>
    </location>
</feature>
<organism evidence="2 3">
    <name type="scientific">Adineta ricciae</name>
    <name type="common">Rotifer</name>
    <dbReference type="NCBI Taxonomy" id="249248"/>
    <lineage>
        <taxon>Eukaryota</taxon>
        <taxon>Metazoa</taxon>
        <taxon>Spiralia</taxon>
        <taxon>Gnathifera</taxon>
        <taxon>Rotifera</taxon>
        <taxon>Eurotatoria</taxon>
        <taxon>Bdelloidea</taxon>
        <taxon>Adinetida</taxon>
        <taxon>Adinetidae</taxon>
        <taxon>Adineta</taxon>
    </lineage>
</organism>
<feature type="compositionally biased region" description="Low complexity" evidence="1">
    <location>
        <begin position="229"/>
        <end position="241"/>
    </location>
</feature>
<feature type="compositionally biased region" description="Low complexity" evidence="1">
    <location>
        <begin position="675"/>
        <end position="688"/>
    </location>
</feature>
<feature type="compositionally biased region" description="Polar residues" evidence="1">
    <location>
        <begin position="1434"/>
        <end position="1449"/>
    </location>
</feature>
<feature type="compositionally biased region" description="Basic and acidic residues" evidence="1">
    <location>
        <begin position="1575"/>
        <end position="1586"/>
    </location>
</feature>
<protein>
    <submittedName>
        <fullName evidence="2">Uncharacterized protein</fullName>
    </submittedName>
</protein>
<feature type="compositionally biased region" description="Polar residues" evidence="1">
    <location>
        <begin position="60"/>
        <end position="121"/>
    </location>
</feature>
<dbReference type="OrthoDB" id="1939715at2759"/>
<feature type="region of interest" description="Disordered" evidence="1">
    <location>
        <begin position="1415"/>
        <end position="1478"/>
    </location>
</feature>
<feature type="compositionally biased region" description="Low complexity" evidence="1">
    <location>
        <begin position="812"/>
        <end position="824"/>
    </location>
</feature>
<feature type="region of interest" description="Disordered" evidence="1">
    <location>
        <begin position="1720"/>
        <end position="1800"/>
    </location>
</feature>
<feature type="compositionally biased region" description="Polar residues" evidence="1">
    <location>
        <begin position="1886"/>
        <end position="1925"/>
    </location>
</feature>
<feature type="compositionally biased region" description="Low complexity" evidence="1">
    <location>
        <begin position="2190"/>
        <end position="2217"/>
    </location>
</feature>
<feature type="compositionally biased region" description="Basic and acidic residues" evidence="1">
    <location>
        <begin position="440"/>
        <end position="456"/>
    </location>
</feature>
<feature type="region of interest" description="Disordered" evidence="1">
    <location>
        <begin position="524"/>
        <end position="552"/>
    </location>
</feature>
<feature type="compositionally biased region" description="Polar residues" evidence="1">
    <location>
        <begin position="1167"/>
        <end position="1188"/>
    </location>
</feature>
<feature type="compositionally biased region" description="Basic and acidic residues" evidence="1">
    <location>
        <begin position="1345"/>
        <end position="1355"/>
    </location>
</feature>
<feature type="compositionally biased region" description="Polar residues" evidence="1">
    <location>
        <begin position="2155"/>
        <end position="2189"/>
    </location>
</feature>
<feature type="compositionally biased region" description="Polar residues" evidence="1">
    <location>
        <begin position="946"/>
        <end position="960"/>
    </location>
</feature>
<feature type="compositionally biased region" description="Polar residues" evidence="1">
    <location>
        <begin position="1067"/>
        <end position="1089"/>
    </location>
</feature>
<name>A0A814FGD1_ADIRI</name>
<feature type="region of interest" description="Disordered" evidence="1">
    <location>
        <begin position="946"/>
        <end position="1020"/>
    </location>
</feature>
<evidence type="ECO:0000313" key="2">
    <source>
        <dbReference type="EMBL" id="CAF0982486.1"/>
    </source>
</evidence>
<feature type="compositionally biased region" description="Polar residues" evidence="1">
    <location>
        <begin position="1549"/>
        <end position="1559"/>
    </location>
</feature>
<evidence type="ECO:0000313" key="3">
    <source>
        <dbReference type="Proteomes" id="UP000663852"/>
    </source>
</evidence>
<feature type="compositionally biased region" description="Polar residues" evidence="1">
    <location>
        <begin position="1415"/>
        <end position="1426"/>
    </location>
</feature>
<feature type="region of interest" description="Disordered" evidence="1">
    <location>
        <begin position="1853"/>
        <end position="1965"/>
    </location>
</feature>
<feature type="compositionally biased region" description="Basic and acidic residues" evidence="1">
    <location>
        <begin position="1530"/>
        <end position="1548"/>
    </location>
</feature>
<dbReference type="PANTHER" id="PTHR14038">
    <property type="entry name" value="BAT2 HLA-B-ASSOCIATED TRANSCRIPT 2"/>
    <property type="match status" value="1"/>
</dbReference>
<feature type="region of interest" description="Disordered" evidence="1">
    <location>
        <begin position="569"/>
        <end position="887"/>
    </location>
</feature>
<dbReference type="PANTHER" id="PTHR14038:SF0">
    <property type="entry name" value="LP18708P"/>
    <property type="match status" value="1"/>
</dbReference>
<feature type="compositionally biased region" description="Polar residues" evidence="1">
    <location>
        <begin position="697"/>
        <end position="733"/>
    </location>
</feature>
<feature type="region of interest" description="Disordered" evidence="1">
    <location>
        <begin position="902"/>
        <end position="929"/>
    </location>
</feature>
<feature type="compositionally biased region" description="Pro residues" evidence="1">
    <location>
        <begin position="1956"/>
        <end position="1965"/>
    </location>
</feature>
<feature type="compositionally biased region" description="Basic and acidic residues" evidence="1">
    <location>
        <begin position="467"/>
        <end position="477"/>
    </location>
</feature>
<feature type="compositionally biased region" description="Low complexity" evidence="1">
    <location>
        <begin position="992"/>
        <end position="1011"/>
    </location>
</feature>
<feature type="compositionally biased region" description="Polar residues" evidence="1">
    <location>
        <begin position="1933"/>
        <end position="1947"/>
    </location>
</feature>
<feature type="compositionally biased region" description="Polar residues" evidence="1">
    <location>
        <begin position="242"/>
        <end position="275"/>
    </location>
</feature>
<feature type="compositionally biased region" description="Polar residues" evidence="1">
    <location>
        <begin position="481"/>
        <end position="492"/>
    </location>
</feature>
<feature type="compositionally biased region" description="Polar residues" evidence="1">
    <location>
        <begin position="748"/>
        <end position="758"/>
    </location>
</feature>
<feature type="compositionally biased region" description="Pro residues" evidence="1">
    <location>
        <begin position="2041"/>
        <end position="2053"/>
    </location>
</feature>
<feature type="region of interest" description="Disordered" evidence="1">
    <location>
        <begin position="25"/>
        <end position="342"/>
    </location>
</feature>
<feature type="compositionally biased region" description="Basic and acidic residues" evidence="1">
    <location>
        <begin position="1634"/>
        <end position="1651"/>
    </location>
</feature>
<feature type="compositionally biased region" description="Low complexity" evidence="1">
    <location>
        <begin position="1500"/>
        <end position="1512"/>
    </location>
</feature>
<feature type="compositionally biased region" description="Polar residues" evidence="1">
    <location>
        <begin position="1743"/>
        <end position="1758"/>
    </location>
</feature>
<proteinExistence type="predicted"/>
<gene>
    <name evidence="2" type="ORF">EDS130_LOCUS13950</name>
</gene>
<feature type="region of interest" description="Disordered" evidence="1">
    <location>
        <begin position="1036"/>
        <end position="1113"/>
    </location>
</feature>
<feature type="compositionally biased region" description="Low complexity" evidence="1">
    <location>
        <begin position="631"/>
        <end position="644"/>
    </location>
</feature>
<feature type="compositionally biased region" description="Polar residues" evidence="1">
    <location>
        <begin position="174"/>
        <end position="187"/>
    </location>
</feature>
<feature type="compositionally biased region" description="Low complexity" evidence="1">
    <location>
        <begin position="1094"/>
        <end position="1108"/>
    </location>
</feature>
<feature type="compositionally biased region" description="Polar residues" evidence="1">
    <location>
        <begin position="25"/>
        <end position="34"/>
    </location>
</feature>
<feature type="compositionally biased region" description="Basic and acidic residues" evidence="1">
    <location>
        <begin position="1288"/>
        <end position="1306"/>
    </location>
</feature>
<sequence length="2243" mass="249471">MSVPSKSIDKNKRYAGVKANDYVNKTRTNETSRATARAQGWANLGKINSRRIPPPANVPSLKSETNANTSSFDPTAPTSTSHGWTASGNQTPTNLANSSARPLTPSKQPTQQQLDSIPANASTPPPYSQQPSSSLSSDLDKPRAPATWSTVTSGHNADQPPNLLGLNDFPRLVTQDNKTTKTPSDALTSSTSSTTTQGPSFRPANLASWKEGGGRVQPVSTDSPKDSNDNNNNNNTNLSTLSMQPQILPSNTNSNLLQSQMSNTNNPSYMRTYPTQQQQQQQQMWSYNSGNSYSSYGANQASASVPLHHHHQQQQQQQQQQQRVSSFSNNNSSSQQRLTTATDYKTPTILRNKDIDDLSKITANVTWASASQEVNYEEKIRFSDDEDNDISETANTKSRRFNNNNSQQQSRQTYPQVLQNSNRSPHGNYSQQQSSTHSRLLQDDEHVKQMQDDKNTELISTLTVAKQRRDEQERNLRDTIPQRSTSSTTAQKSFDEQKQVPGYQTRPLLSSTAQENLPPSVAVAQMDSTTSSWAQSSASRPRHDTGDSQTFTMKSWSDQMDSFNYASLHEKSGADGDDHDDTTVGGASGSSVPHKYSRSHSESSSQSQPDNGPSINRSKHFPISNRKTHKSNTISSKTSSNVSHFKSRGNDEMNYVENSEQHMKSNDQWGDWEDSNYSSTSRYQQQQYPNDRRRQTHQQSTDDLSQKSNRYNEQTNDYNRTKQSAKPRSNVPNRPTDLPTTTTTTTTAAKSENKSVSNRAHPAWRALSPTRAPDSNDPTPHEVISHRTESKTTDLIDRRQSAPVERKPRYATTPTTINTSSIPSLMSVRSDVIPTPLSQSNPASSLTSKHYKTSNQSQRQDYNSSSHYSQRNDFYNETNDPAWGNDDDYYDDETGYYDSSIQTHQRHHQSIGYHSHTPHRGYTTLGSYGRYRRSGTLRHQQQYSTYNANNASGTSSSQLNTSTGSKTKKTPPSRTSLSSTNKKTTAESIEPVSLVTESSKSVSDSSVKKPSAWATETQPPPVEEIPIIKLVETPTAIPSILPEKPADSTTTTTTTEPVKTEIERNLAGQSESESTNKKSTAVVSTTQKKPSNKDQQNYQQDQRYQNQQTSRHRTNYSRAMQDYDAMQMTGHNYYGTTRLTARGGRNTHIQDLSTGYYYEHPQQRYNSRYNYSTDPYSQSRSQTRSITKTTKRGGLSSATDRKQTKSKTVSNSNNTSSNLHQQSVSDNELKEGEEWETASESSGIMRSNHQDGSQQPANKSTAADDTSGNRDRTPPKKSFSSQRPLSARHNEGGIHRRTHNFYDRTGKTSRGLLSHRSGRLSANAKQSSPQKADEENLTTKQTGVNRKDQHRHSLDGYDLNNVAGVVKIETLPAGALEEESAAFDDGGEEFCVVMSKRGRKEQKAAQLSKQNAIESLSEQMPKSTSIDNDEQQTNEKSSNDDNQGSSTRTRNGKSLPPRFNSKSATRQQNAKNEHQNNSMYYYDQNYYYYDQSQYYDDNSYYNYGSYNQSHRQTSTRRKQRSQQHQDSNAIDEHSNERKADSTVADKTHSTPSNVMSNIQMWDPHTDSTMSNPSKLIEKPTHDRKFGNEIVPPSSSNDASLPLHQRTASALPAHSPVSKTHETIARTIKPPSTDNKSDRDNKAKSSSYEKNDTIASLGSNQLFEKNTFLDYDDKQSIGTVGDDLNQKINSIKTIWDISDHPRSTRQLEQTINSMVAMKQQQQKENTIQATSSAKADNYVPEPIPTSSANISGSNTNVPSSVKDETHSKNPVPVTSLQSAGSSSTMNQSGAYSSMSGSNKNEQKNICTVKPTQQVPPNIQDQVDVGSYPVFPPPALQPTMSQASLQQHLLPQSQMNPLHQQPSYPFYEGLLPPPQQQPPQQQQPFNRIYSSNTNTTSTDPMTSDFSGIQSSQIYPPQNFPYRNTNLYMQPPPNVPNTNSMYHHTSQGSMSAPPQNNALPPPPPPPMSSYPSPFLVDHGAHMLGQAQPPPPPQGYMNNQMMSGRPQGGPFYRTPPPPPQQIQTPPGGPYGSQDPLAHGGYYTPFFPPPNSNGPPGHPTTHNLYGQNDGFHPPHPPMFNRGGSIDRGDHPLMSQPLSRQTNYPSTSSNQQPPGPPPSLLSQNIKPPLFTNQQQTSSSNQLPFYPPPPNQFNRQGVPISGMNSANNRPQNQQVRSLTTGLSKNLPNNGNDMTNTQPLFSQPQPLFPQRQPLLPPQSNNNRPSYPHHPQYSNYSKPAGPNDDTMKQKHI</sequence>
<feature type="region of interest" description="Disordered" evidence="1">
    <location>
        <begin position="1167"/>
        <end position="1355"/>
    </location>
</feature>
<comment type="caution">
    <text evidence="2">The sequence shown here is derived from an EMBL/GenBank/DDBJ whole genome shotgun (WGS) entry which is preliminary data.</text>
</comment>
<feature type="region of interest" description="Disordered" evidence="1">
    <location>
        <begin position="1982"/>
        <end position="2243"/>
    </location>
</feature>
<feature type="compositionally biased region" description="Low complexity" evidence="1">
    <location>
        <begin position="1206"/>
        <end position="1223"/>
    </location>
</feature>